<evidence type="ECO:0000256" key="6">
    <source>
        <dbReference type="ARBA" id="ARBA00022448"/>
    </source>
</evidence>
<dbReference type="EMBL" id="CAMPGE010005168">
    <property type="protein sequence ID" value="CAI2364016.1"/>
    <property type="molecule type" value="Genomic_DNA"/>
</dbReference>
<dbReference type="Pfam" id="PF00006">
    <property type="entry name" value="ATP-synt_ab"/>
    <property type="match status" value="1"/>
</dbReference>
<dbReference type="InterPro" id="IPR027417">
    <property type="entry name" value="P-loop_NTPase"/>
</dbReference>
<dbReference type="GO" id="GO:0046933">
    <property type="term" value="F:proton-transporting ATP synthase activity, rotational mechanism"/>
    <property type="evidence" value="ECO:0007669"/>
    <property type="project" value="TreeGrafter"/>
</dbReference>
<feature type="domain" description="ATPase F1/V1/A1 complex alpha/beta subunit nucleotide-binding" evidence="15">
    <location>
        <begin position="1"/>
        <end position="79"/>
    </location>
</feature>
<evidence type="ECO:0000256" key="13">
    <source>
        <dbReference type="ARBA" id="ARBA00023196"/>
    </source>
</evidence>
<keyword evidence="17" id="KW-1185">Reference proteome</keyword>
<dbReference type="SUPFAM" id="SSF47917">
    <property type="entry name" value="C-terminal domain of alpha and beta subunits of F1 ATP synthase"/>
    <property type="match status" value="1"/>
</dbReference>
<comment type="subcellular location">
    <subcellularLocation>
        <location evidence="1">Mitochondrion inner membrane</location>
    </subcellularLocation>
</comment>
<dbReference type="GO" id="GO:0045259">
    <property type="term" value="C:proton-transporting ATP synthase complex"/>
    <property type="evidence" value="ECO:0007669"/>
    <property type="project" value="UniProtKB-KW"/>
</dbReference>
<evidence type="ECO:0000256" key="7">
    <source>
        <dbReference type="ARBA" id="ARBA00022741"/>
    </source>
</evidence>
<dbReference type="InterPro" id="IPR000194">
    <property type="entry name" value="ATPase_F1/V1/A1_a/bsu_nucl-bd"/>
</dbReference>
<dbReference type="GO" id="GO:0005524">
    <property type="term" value="F:ATP binding"/>
    <property type="evidence" value="ECO:0007669"/>
    <property type="project" value="UniProtKB-KW"/>
</dbReference>
<dbReference type="GO" id="GO:0005743">
    <property type="term" value="C:mitochondrial inner membrane"/>
    <property type="evidence" value="ECO:0007669"/>
    <property type="project" value="UniProtKB-SubCell"/>
</dbReference>
<keyword evidence="12" id="KW-0472">Membrane</keyword>
<evidence type="ECO:0000256" key="14">
    <source>
        <dbReference type="ARBA" id="ARBA00023310"/>
    </source>
</evidence>
<keyword evidence="14" id="KW-0066">ATP synthesis</keyword>
<name>A0AAD1UCD6_EUPCR</name>
<evidence type="ECO:0000313" key="16">
    <source>
        <dbReference type="EMBL" id="CAI2364016.1"/>
    </source>
</evidence>
<keyword evidence="8" id="KW-0375">Hydrogen ion transport</keyword>
<dbReference type="Proteomes" id="UP001295684">
    <property type="component" value="Unassembled WGS sequence"/>
</dbReference>
<keyword evidence="9" id="KW-0067">ATP-binding</keyword>
<dbReference type="InterPro" id="IPR050053">
    <property type="entry name" value="ATPase_alpha/beta_chains"/>
</dbReference>
<evidence type="ECO:0000256" key="11">
    <source>
        <dbReference type="ARBA" id="ARBA00023065"/>
    </source>
</evidence>
<dbReference type="PANTHER" id="PTHR15184">
    <property type="entry name" value="ATP SYNTHASE"/>
    <property type="match status" value="1"/>
</dbReference>
<evidence type="ECO:0000256" key="9">
    <source>
        <dbReference type="ARBA" id="ARBA00022840"/>
    </source>
</evidence>
<keyword evidence="10" id="KW-1278">Translocase</keyword>
<reference evidence="16" key="1">
    <citation type="submission" date="2023-07" db="EMBL/GenBank/DDBJ databases">
        <authorList>
            <consortium name="AG Swart"/>
            <person name="Singh M."/>
            <person name="Singh A."/>
            <person name="Seah K."/>
            <person name="Emmerich C."/>
        </authorList>
    </citation>
    <scope>NUCLEOTIDE SEQUENCE</scope>
    <source>
        <strain evidence="16">DP1</strain>
    </source>
</reference>
<comment type="similarity">
    <text evidence="2">Belongs to the ATPase alpha/beta chains family.</text>
</comment>
<keyword evidence="11" id="KW-0406">Ion transport</keyword>
<dbReference type="GO" id="GO:0042776">
    <property type="term" value="P:proton motive force-driven mitochondrial ATP synthesis"/>
    <property type="evidence" value="ECO:0007669"/>
    <property type="project" value="TreeGrafter"/>
</dbReference>
<dbReference type="EC" id="7.1.2.2" evidence="4"/>
<organism evidence="16 17">
    <name type="scientific">Euplotes crassus</name>
    <dbReference type="NCBI Taxonomy" id="5936"/>
    <lineage>
        <taxon>Eukaryota</taxon>
        <taxon>Sar</taxon>
        <taxon>Alveolata</taxon>
        <taxon>Ciliophora</taxon>
        <taxon>Intramacronucleata</taxon>
        <taxon>Spirotrichea</taxon>
        <taxon>Hypotrichia</taxon>
        <taxon>Euplotida</taxon>
        <taxon>Euplotidae</taxon>
        <taxon>Moneuplotes</taxon>
    </lineage>
</organism>
<comment type="subunit">
    <text evidence="3">F-type ATPases have 2 components, CF(1) - the catalytic core - and CF(0) - the membrane proton channel. CF(1) has five subunits: alpha(3), beta(3), gamma(1), delta(1), epsilon(1). CF(0) has three main subunits: a, b and c.</text>
</comment>
<gene>
    <name evidence="16" type="ORF">ECRASSUSDP1_LOCUS5356</name>
</gene>
<evidence type="ECO:0000259" key="15">
    <source>
        <dbReference type="Pfam" id="PF00006"/>
    </source>
</evidence>
<dbReference type="PANTHER" id="PTHR15184:SF82">
    <property type="entry name" value="ATP SYNTHASE SUBUNIT BETA, MITOCHONDRIAL"/>
    <property type="match status" value="1"/>
</dbReference>
<comment type="caution">
    <text evidence="16">The sequence shown here is derived from an EMBL/GenBank/DDBJ whole genome shotgun (WGS) entry which is preliminary data.</text>
</comment>
<evidence type="ECO:0000256" key="10">
    <source>
        <dbReference type="ARBA" id="ARBA00022967"/>
    </source>
</evidence>
<proteinExistence type="inferred from homology"/>
<protein>
    <recommendedName>
        <fullName evidence="5">ATP synthase subunit beta, mitochondrial</fullName>
        <ecNumber evidence="4">7.1.2.2</ecNumber>
    </recommendedName>
</protein>
<sequence>MPSAVGYQQTLASDLGVLQERIAIVKKESITSVKAIYVPKDNITDPAPVTTLAHLDATTVLSRVLTEVNIYPTGDSLDSKPRMLDPAIVGEENYNFAKNTQKLPQDNKSLQDNIDHLGYECVSTSR</sequence>
<accession>A0AAD1UCD6</accession>
<evidence type="ECO:0000256" key="2">
    <source>
        <dbReference type="ARBA" id="ARBA00008936"/>
    </source>
</evidence>
<keyword evidence="6" id="KW-0813">Transport</keyword>
<dbReference type="AlphaFoldDB" id="A0AAD1UCD6"/>
<evidence type="ECO:0000256" key="3">
    <source>
        <dbReference type="ARBA" id="ARBA00011648"/>
    </source>
</evidence>
<evidence type="ECO:0000256" key="4">
    <source>
        <dbReference type="ARBA" id="ARBA00012473"/>
    </source>
</evidence>
<dbReference type="Gene3D" id="3.40.50.12240">
    <property type="match status" value="1"/>
</dbReference>
<keyword evidence="7" id="KW-0547">Nucleotide-binding</keyword>
<evidence type="ECO:0000313" key="17">
    <source>
        <dbReference type="Proteomes" id="UP001295684"/>
    </source>
</evidence>
<evidence type="ECO:0000256" key="5">
    <source>
        <dbReference type="ARBA" id="ARBA00019294"/>
    </source>
</evidence>
<evidence type="ECO:0000256" key="8">
    <source>
        <dbReference type="ARBA" id="ARBA00022781"/>
    </source>
</evidence>
<evidence type="ECO:0000256" key="1">
    <source>
        <dbReference type="ARBA" id="ARBA00004273"/>
    </source>
</evidence>
<keyword evidence="13" id="KW-0139">CF(1)</keyword>
<dbReference type="SUPFAM" id="SSF52540">
    <property type="entry name" value="P-loop containing nucleoside triphosphate hydrolases"/>
    <property type="match status" value="1"/>
</dbReference>
<evidence type="ECO:0000256" key="12">
    <source>
        <dbReference type="ARBA" id="ARBA00023136"/>
    </source>
</evidence>